<sequence length="769" mass="87915">MLNKVLSSLSIIAPCLWFSASSLAAEPAIPYINASVNIDGKMDETVWQQAKLIAIDNVTWPYENTQSPVTTSVRVFENGQSLFLAFDAKDPDPAQIRAFFRDRDRSWNDDLVGIKIDSFNNGRSAYQFFINPLGVQQDSIENVLSDSEDSSWNGIWDSAGQINDTGYVVEVEIPLRVLNFDDSQDTKTMAMEFLRFYPRSERLRISSMQIAHENQCWVCQMPAFTGFSGTKQNSNLAVIPAMVVSHQQTRDIDGSTIPDWEDDTNYEPGLDVKWAITPDTTLNATLNPDFSQVEADNGQLSVNNSFSLFFPEKRAFFLDNADYFSSHINLLHTRNIAAPDYGAKLTGSKQGHTYAAFVTNDEFTNVMVPGNLGSSVVSLEQKSENAALRYRYDANETLSVGALTTTRQSEDYKNQLLSLDGKYEPTANDTFKAQILTSKTDYDPAMVKELCDDETLENCEIDESVLRTQLEDDNQGLGYMLDYRHNQKHWKAFASYRNYDAALRADMGFLSQVDFNKFITGFEYRWYGDEQTWWNRTRWYTDWDISHNENGELLEKEIQSNIAISGPLQSTIDFGVDHRKRAGLRHDESSLAIDGNTDLFSENTQWIYLESKPAPGVFSGLTLRTGNRVDLANNRMADERYIRPLLDFYLGQHFEVRLRHTYQKLTADGMEVFTANLSDIRFTYQFNINSYLRLAFIKTDIRRNQANYIDDVDSQYKRLSTQLLYAYKLNPQTVFFAGYSDNGYQDDDLSKISKDNKTFFAKFSYAWLL</sequence>
<dbReference type="AlphaFoldDB" id="A0A0F4QK50"/>
<reference evidence="4 5" key="1">
    <citation type="journal article" date="2015" name="BMC Genomics">
        <title>Genome mining reveals unlocked bioactive potential of marine Gram-negative bacteria.</title>
        <authorList>
            <person name="Machado H."/>
            <person name="Sonnenschein E.C."/>
            <person name="Melchiorsen J."/>
            <person name="Gram L."/>
        </authorList>
    </citation>
    <scope>NUCLEOTIDE SEQUENCE [LARGE SCALE GENOMIC DNA]</scope>
    <source>
        <strain evidence="4 5">S2471</strain>
    </source>
</reference>
<accession>A0A0F4QK50</accession>
<dbReference type="Gene3D" id="2.60.40.1190">
    <property type="match status" value="1"/>
</dbReference>
<dbReference type="PATRIC" id="fig|43658.5.peg.3129"/>
<organism evidence="4 5">
    <name type="scientific">Pseudoalteromonas rubra</name>
    <dbReference type="NCBI Taxonomy" id="43658"/>
    <lineage>
        <taxon>Bacteria</taxon>
        <taxon>Pseudomonadati</taxon>
        <taxon>Pseudomonadota</taxon>
        <taxon>Gammaproteobacteria</taxon>
        <taxon>Alteromonadales</taxon>
        <taxon>Pseudoalteromonadaceae</taxon>
        <taxon>Pseudoalteromonas</taxon>
    </lineage>
</organism>
<dbReference type="CDD" id="cd09618">
    <property type="entry name" value="CBM9_like_2"/>
    <property type="match status" value="1"/>
</dbReference>
<dbReference type="RefSeq" id="WP_046005762.1">
    <property type="nucleotide sequence ID" value="NZ_JXYA01000033.1"/>
</dbReference>
<proteinExistence type="predicted"/>
<dbReference type="InterPro" id="IPR045670">
    <property type="entry name" value="DUF5916"/>
</dbReference>
<dbReference type="GO" id="GO:0004553">
    <property type="term" value="F:hydrolase activity, hydrolyzing O-glycosyl compounds"/>
    <property type="evidence" value="ECO:0007669"/>
    <property type="project" value="InterPro"/>
</dbReference>
<protein>
    <submittedName>
        <fullName evidence="4">Uncharacterized protein</fullName>
    </submittedName>
</protein>
<evidence type="ECO:0000259" key="3">
    <source>
        <dbReference type="Pfam" id="PF19313"/>
    </source>
</evidence>
<gene>
    <name evidence="4" type="ORF">TW77_14785</name>
</gene>
<dbReference type="InterPro" id="IPR010502">
    <property type="entry name" value="Carb-bd_dom_fam9"/>
</dbReference>
<dbReference type="GO" id="GO:0016052">
    <property type="term" value="P:carbohydrate catabolic process"/>
    <property type="evidence" value="ECO:0007669"/>
    <property type="project" value="InterPro"/>
</dbReference>
<feature type="domain" description="DUF5916" evidence="3">
    <location>
        <begin position="261"/>
        <end position="338"/>
    </location>
</feature>
<dbReference type="SUPFAM" id="SSF49344">
    <property type="entry name" value="CBD9-like"/>
    <property type="match status" value="1"/>
</dbReference>
<keyword evidence="5" id="KW-1185">Reference proteome</keyword>
<feature type="signal peptide" evidence="1">
    <location>
        <begin position="1"/>
        <end position="24"/>
    </location>
</feature>
<keyword evidence="1" id="KW-0732">Signal</keyword>
<name>A0A0F4QK50_9GAMM</name>
<dbReference type="OrthoDB" id="9786766at2"/>
<evidence type="ECO:0000259" key="2">
    <source>
        <dbReference type="Pfam" id="PF06452"/>
    </source>
</evidence>
<feature type="domain" description="Carbohydrate-binding" evidence="2">
    <location>
        <begin position="38"/>
        <end position="197"/>
    </location>
</feature>
<dbReference type="EMBL" id="JXYA01000033">
    <property type="protein sequence ID" value="KJZ07650.1"/>
    <property type="molecule type" value="Genomic_DNA"/>
</dbReference>
<dbReference type="Pfam" id="PF06452">
    <property type="entry name" value="CBM9_1"/>
    <property type="match status" value="1"/>
</dbReference>
<evidence type="ECO:0000313" key="4">
    <source>
        <dbReference type="EMBL" id="KJZ07650.1"/>
    </source>
</evidence>
<feature type="chain" id="PRO_5002475461" evidence="1">
    <location>
        <begin position="25"/>
        <end position="769"/>
    </location>
</feature>
<dbReference type="Pfam" id="PF19313">
    <property type="entry name" value="DUF5916"/>
    <property type="match status" value="1"/>
</dbReference>
<evidence type="ECO:0000313" key="5">
    <source>
        <dbReference type="Proteomes" id="UP000033452"/>
    </source>
</evidence>
<dbReference type="Proteomes" id="UP000033452">
    <property type="component" value="Unassembled WGS sequence"/>
</dbReference>
<evidence type="ECO:0000256" key="1">
    <source>
        <dbReference type="SAM" id="SignalP"/>
    </source>
</evidence>
<dbReference type="GO" id="GO:0030246">
    <property type="term" value="F:carbohydrate binding"/>
    <property type="evidence" value="ECO:0007669"/>
    <property type="project" value="InterPro"/>
</dbReference>
<comment type="caution">
    <text evidence="4">The sequence shown here is derived from an EMBL/GenBank/DDBJ whole genome shotgun (WGS) entry which is preliminary data.</text>
</comment>